<evidence type="ECO:0000256" key="1">
    <source>
        <dbReference type="SAM" id="SignalP"/>
    </source>
</evidence>
<evidence type="ECO:0000313" key="2">
    <source>
        <dbReference type="EMBL" id="HIQ71125.1"/>
    </source>
</evidence>
<reference evidence="2" key="1">
    <citation type="submission" date="2020-10" db="EMBL/GenBank/DDBJ databases">
        <authorList>
            <person name="Gilroy R."/>
        </authorList>
    </citation>
    <scope>NUCLEOTIDE SEQUENCE</scope>
    <source>
        <strain evidence="2">ChiSxjej2B14-6234</strain>
    </source>
</reference>
<name>A0A9D0Z944_9FIRM</name>
<reference evidence="2" key="2">
    <citation type="journal article" date="2021" name="PeerJ">
        <title>Extensive microbial diversity within the chicken gut microbiome revealed by metagenomics and culture.</title>
        <authorList>
            <person name="Gilroy R."/>
            <person name="Ravi A."/>
            <person name="Getino M."/>
            <person name="Pursley I."/>
            <person name="Horton D.L."/>
            <person name="Alikhan N.F."/>
            <person name="Baker D."/>
            <person name="Gharbi K."/>
            <person name="Hall N."/>
            <person name="Watson M."/>
            <person name="Adriaenssens E.M."/>
            <person name="Foster-Nyarko E."/>
            <person name="Jarju S."/>
            <person name="Secka A."/>
            <person name="Antonio M."/>
            <person name="Oren A."/>
            <person name="Chaudhuri R.R."/>
            <person name="La Ragione R."/>
            <person name="Hildebrand F."/>
            <person name="Pallen M.J."/>
        </authorList>
    </citation>
    <scope>NUCLEOTIDE SEQUENCE</scope>
    <source>
        <strain evidence="2">ChiSxjej2B14-6234</strain>
    </source>
</reference>
<sequence length="215" mass="22323">MTPCLKRSLAAALALLLVSLSGCASASSRLQQTLSDILQVREAASDEGGVGPVALSDEGEALLRALGLEGDALILSFRMPEGAAGLSLNVYRLEDGAWTLCDGGGLTWDGDAAQAEGTVSLRVREDGGLALHLRVDGASASYSAQAAPEDAFTSSTQGFLQDFVPARAGDEIPVAFWVRDAGTAMRSYALDDFADPAAFDGMDFVQFATVAFEAP</sequence>
<evidence type="ECO:0000313" key="3">
    <source>
        <dbReference type="Proteomes" id="UP000886887"/>
    </source>
</evidence>
<evidence type="ECO:0008006" key="4">
    <source>
        <dbReference type="Google" id="ProtNLM"/>
    </source>
</evidence>
<protein>
    <recommendedName>
        <fullName evidence="4">Lipoprotein</fullName>
    </recommendedName>
</protein>
<proteinExistence type="predicted"/>
<dbReference type="PROSITE" id="PS51257">
    <property type="entry name" value="PROKAR_LIPOPROTEIN"/>
    <property type="match status" value="1"/>
</dbReference>
<dbReference type="Proteomes" id="UP000886887">
    <property type="component" value="Unassembled WGS sequence"/>
</dbReference>
<accession>A0A9D0Z944</accession>
<dbReference type="EMBL" id="DVFJ01000008">
    <property type="protein sequence ID" value="HIQ71125.1"/>
    <property type="molecule type" value="Genomic_DNA"/>
</dbReference>
<keyword evidence="1" id="KW-0732">Signal</keyword>
<feature type="chain" id="PRO_5039457766" description="Lipoprotein" evidence="1">
    <location>
        <begin position="27"/>
        <end position="215"/>
    </location>
</feature>
<gene>
    <name evidence="2" type="ORF">IAB73_02800</name>
</gene>
<dbReference type="AlphaFoldDB" id="A0A9D0Z944"/>
<feature type="signal peptide" evidence="1">
    <location>
        <begin position="1"/>
        <end position="26"/>
    </location>
</feature>
<organism evidence="2 3">
    <name type="scientific">Candidatus Onthenecus intestinigallinarum</name>
    <dbReference type="NCBI Taxonomy" id="2840875"/>
    <lineage>
        <taxon>Bacteria</taxon>
        <taxon>Bacillati</taxon>
        <taxon>Bacillota</taxon>
        <taxon>Clostridia</taxon>
        <taxon>Eubacteriales</taxon>
        <taxon>Candidatus Onthenecus</taxon>
    </lineage>
</organism>
<comment type="caution">
    <text evidence="2">The sequence shown here is derived from an EMBL/GenBank/DDBJ whole genome shotgun (WGS) entry which is preliminary data.</text>
</comment>